<name>A0A1S1X5Q6_9NEIS</name>
<feature type="transmembrane region" description="Helical" evidence="1">
    <location>
        <begin position="54"/>
        <end position="71"/>
    </location>
</feature>
<dbReference type="AlphaFoldDB" id="A0A1S1X5Q6"/>
<accession>A0A1S1X5Q6</accession>
<reference evidence="4 5" key="1">
    <citation type="submission" date="2016-09" db="EMBL/GenBank/DDBJ databases">
        <title>Chromobacterium muskegensis sp. nov., an insecticidal bacterium isolated from Sphagnum bogs.</title>
        <authorList>
            <person name="Sparks M.E."/>
            <person name="Blackburn M.B."/>
            <person name="Gundersen-Rindal D.E."/>
            <person name="Mitchell A."/>
            <person name="Farrar R."/>
            <person name="Kuhar D."/>
        </authorList>
    </citation>
    <scope>NUCLEOTIDE SEQUENCE [LARGE SCALE GENOMIC DNA]</scope>
    <source>
        <strain evidence="2 5">14B-1</strain>
        <strain evidence="3 4">37-2</strain>
    </source>
</reference>
<gene>
    <name evidence="2" type="ORF">BI344_22360</name>
    <name evidence="3" type="ORF">BI347_15785</name>
</gene>
<keyword evidence="5" id="KW-1185">Reference proteome</keyword>
<keyword evidence="1" id="KW-0812">Transmembrane</keyword>
<dbReference type="Proteomes" id="UP000180280">
    <property type="component" value="Unassembled WGS sequence"/>
</dbReference>
<sequence>MFDQTLLAGDALAAGNAIREVVYALSQLLGLAAMGRAGWTMYKSGDARFTQAGDGWKIFVLFLSGIFLYYMEDAWALVRNTFPSLS</sequence>
<keyword evidence="1" id="KW-1133">Transmembrane helix</keyword>
<evidence type="ECO:0000313" key="2">
    <source>
        <dbReference type="EMBL" id="OHX10608.1"/>
    </source>
</evidence>
<dbReference type="RefSeq" id="WP_071115016.1">
    <property type="nucleotide sequence ID" value="NZ_MKCS01000001.1"/>
</dbReference>
<comment type="caution">
    <text evidence="3">The sequence shown here is derived from an EMBL/GenBank/DDBJ whole genome shotgun (WGS) entry which is preliminary data.</text>
</comment>
<organism evidence="3 4">
    <name type="scientific">Chromobacterium sphagni</name>
    <dbReference type="NCBI Taxonomy" id="1903179"/>
    <lineage>
        <taxon>Bacteria</taxon>
        <taxon>Pseudomonadati</taxon>
        <taxon>Pseudomonadota</taxon>
        <taxon>Betaproteobacteria</taxon>
        <taxon>Neisseriales</taxon>
        <taxon>Chromobacteriaceae</taxon>
        <taxon>Chromobacterium</taxon>
    </lineage>
</organism>
<evidence type="ECO:0000256" key="1">
    <source>
        <dbReference type="SAM" id="Phobius"/>
    </source>
</evidence>
<dbReference type="STRING" id="1903179.BI347_15785"/>
<evidence type="ECO:0000313" key="4">
    <source>
        <dbReference type="Proteomes" id="UP000180088"/>
    </source>
</evidence>
<dbReference type="OrthoDB" id="8594804at2"/>
<protein>
    <submittedName>
        <fullName evidence="3">Uncharacterized protein</fullName>
    </submittedName>
</protein>
<evidence type="ECO:0000313" key="3">
    <source>
        <dbReference type="EMBL" id="OHX14803.1"/>
    </source>
</evidence>
<feature type="transmembrane region" description="Helical" evidence="1">
    <location>
        <begin position="21"/>
        <end position="42"/>
    </location>
</feature>
<dbReference type="EMBL" id="MKCT01000103">
    <property type="protein sequence ID" value="OHX10608.1"/>
    <property type="molecule type" value="Genomic_DNA"/>
</dbReference>
<keyword evidence="1" id="KW-0472">Membrane</keyword>
<evidence type="ECO:0000313" key="5">
    <source>
        <dbReference type="Proteomes" id="UP000180280"/>
    </source>
</evidence>
<proteinExistence type="predicted"/>
<dbReference type="Proteomes" id="UP000180088">
    <property type="component" value="Unassembled WGS sequence"/>
</dbReference>
<dbReference type="EMBL" id="MKCS01000001">
    <property type="protein sequence ID" value="OHX14803.1"/>
    <property type="molecule type" value="Genomic_DNA"/>
</dbReference>